<dbReference type="Proteomes" id="UP000295388">
    <property type="component" value="Unassembled WGS sequence"/>
</dbReference>
<dbReference type="GO" id="GO:0005886">
    <property type="term" value="C:plasma membrane"/>
    <property type="evidence" value="ECO:0007669"/>
    <property type="project" value="UniProtKB-SubCell"/>
</dbReference>
<feature type="transmembrane region" description="Helical" evidence="7">
    <location>
        <begin position="91"/>
        <end position="114"/>
    </location>
</feature>
<dbReference type="EMBL" id="SNWQ01000003">
    <property type="protein sequence ID" value="TDO51637.1"/>
    <property type="molecule type" value="Genomic_DNA"/>
</dbReference>
<proteinExistence type="inferred from homology"/>
<keyword evidence="2 7" id="KW-0813">Transport</keyword>
<evidence type="ECO:0000259" key="8">
    <source>
        <dbReference type="PROSITE" id="PS50928"/>
    </source>
</evidence>
<dbReference type="GO" id="GO:0055085">
    <property type="term" value="P:transmembrane transport"/>
    <property type="evidence" value="ECO:0007669"/>
    <property type="project" value="InterPro"/>
</dbReference>
<feature type="transmembrane region" description="Helical" evidence="7">
    <location>
        <begin position="126"/>
        <end position="147"/>
    </location>
</feature>
<sequence>MTISPAGTEHVVAGLHRPVRRRPRLTSVRVTMLLLVTPSAFLLLLITAYPLGYAAFQSVHDGTLITGGSYVGLSNYGNTLTSAAFWDAAKFTVVFTVVGVFGSWLVGLGLALLLRSKFPGRGLFKVLLLLPWVVPVVVSATSMNYLVATSSSPMPKLFHALGLGSPLFLADPTWAQVTVCVYKVWVSFPFMMLMVSAALSSIDETVYEAARVDGASSWQQFTGISLPMIARSTYISWILMTIFCVNDFPTIYLLTGGGPESSTTPLVVLAYRTVFQDFQVGPGVAIAFVMTLILVVVSTLLYRQIRKATYQ</sequence>
<dbReference type="PANTHER" id="PTHR43005:SF1">
    <property type="entry name" value="SPERMIDINE_PUTRESCINE TRANSPORT SYSTEM PERMEASE PROTEIN"/>
    <property type="match status" value="1"/>
</dbReference>
<evidence type="ECO:0000313" key="10">
    <source>
        <dbReference type="Proteomes" id="UP000295388"/>
    </source>
</evidence>
<feature type="domain" description="ABC transmembrane type-1" evidence="8">
    <location>
        <begin position="89"/>
        <end position="301"/>
    </location>
</feature>
<dbReference type="CDD" id="cd06261">
    <property type="entry name" value="TM_PBP2"/>
    <property type="match status" value="1"/>
</dbReference>
<keyword evidence="9" id="KW-0762">Sugar transport</keyword>
<evidence type="ECO:0000256" key="7">
    <source>
        <dbReference type="RuleBase" id="RU363032"/>
    </source>
</evidence>
<keyword evidence="3" id="KW-1003">Cell membrane</keyword>
<name>A0A4R6KJY6_9ACTN</name>
<evidence type="ECO:0000256" key="2">
    <source>
        <dbReference type="ARBA" id="ARBA00022448"/>
    </source>
</evidence>
<accession>A0A4R6KJY6</accession>
<feature type="transmembrane region" description="Helical" evidence="7">
    <location>
        <begin position="30"/>
        <end position="51"/>
    </location>
</feature>
<keyword evidence="6 7" id="KW-0472">Membrane</keyword>
<protein>
    <submittedName>
        <fullName evidence="9">Multiple sugar transport system permease protein</fullName>
    </submittedName>
</protein>
<keyword evidence="4 7" id="KW-0812">Transmembrane</keyword>
<evidence type="ECO:0000256" key="5">
    <source>
        <dbReference type="ARBA" id="ARBA00022989"/>
    </source>
</evidence>
<comment type="similarity">
    <text evidence="7">Belongs to the binding-protein-dependent transport system permease family.</text>
</comment>
<evidence type="ECO:0000256" key="3">
    <source>
        <dbReference type="ARBA" id="ARBA00022475"/>
    </source>
</evidence>
<dbReference type="Pfam" id="PF00528">
    <property type="entry name" value="BPD_transp_1"/>
    <property type="match status" value="1"/>
</dbReference>
<organism evidence="9 10">
    <name type="scientific">Kribbella caucasensis</name>
    <dbReference type="NCBI Taxonomy" id="2512215"/>
    <lineage>
        <taxon>Bacteria</taxon>
        <taxon>Bacillati</taxon>
        <taxon>Actinomycetota</taxon>
        <taxon>Actinomycetes</taxon>
        <taxon>Propionibacteriales</taxon>
        <taxon>Kribbellaceae</taxon>
        <taxon>Kribbella</taxon>
    </lineage>
</organism>
<dbReference type="OrthoDB" id="4180718at2"/>
<comment type="caution">
    <text evidence="9">The sequence shown here is derived from an EMBL/GenBank/DDBJ whole genome shotgun (WGS) entry which is preliminary data.</text>
</comment>
<dbReference type="PANTHER" id="PTHR43005">
    <property type="entry name" value="BLR7065 PROTEIN"/>
    <property type="match status" value="1"/>
</dbReference>
<evidence type="ECO:0000256" key="6">
    <source>
        <dbReference type="ARBA" id="ARBA00023136"/>
    </source>
</evidence>
<gene>
    <name evidence="9" type="ORF">EV643_103376</name>
</gene>
<feature type="transmembrane region" description="Helical" evidence="7">
    <location>
        <begin position="234"/>
        <end position="254"/>
    </location>
</feature>
<dbReference type="AlphaFoldDB" id="A0A4R6KJY6"/>
<comment type="subcellular location">
    <subcellularLocation>
        <location evidence="1 7">Cell membrane</location>
        <topology evidence="1 7">Multi-pass membrane protein</topology>
    </subcellularLocation>
</comment>
<dbReference type="Gene3D" id="1.10.3720.10">
    <property type="entry name" value="MetI-like"/>
    <property type="match status" value="1"/>
</dbReference>
<reference evidence="9 10" key="1">
    <citation type="submission" date="2019-03" db="EMBL/GenBank/DDBJ databases">
        <title>Genomic Encyclopedia of Type Strains, Phase III (KMG-III): the genomes of soil and plant-associated and newly described type strains.</title>
        <authorList>
            <person name="Whitman W."/>
        </authorList>
    </citation>
    <scope>NUCLEOTIDE SEQUENCE [LARGE SCALE GENOMIC DNA]</scope>
    <source>
        <strain evidence="9 10">VKM Ac-2527</strain>
    </source>
</reference>
<feature type="transmembrane region" description="Helical" evidence="7">
    <location>
        <begin position="280"/>
        <end position="302"/>
    </location>
</feature>
<feature type="transmembrane region" description="Helical" evidence="7">
    <location>
        <begin position="174"/>
        <end position="195"/>
    </location>
</feature>
<dbReference type="SUPFAM" id="SSF161098">
    <property type="entry name" value="MetI-like"/>
    <property type="match status" value="1"/>
</dbReference>
<dbReference type="InterPro" id="IPR035906">
    <property type="entry name" value="MetI-like_sf"/>
</dbReference>
<keyword evidence="10" id="KW-1185">Reference proteome</keyword>
<keyword evidence="5 7" id="KW-1133">Transmembrane helix</keyword>
<evidence type="ECO:0000313" key="9">
    <source>
        <dbReference type="EMBL" id="TDO51637.1"/>
    </source>
</evidence>
<dbReference type="RefSeq" id="WP_133799547.1">
    <property type="nucleotide sequence ID" value="NZ_SNWQ01000003.1"/>
</dbReference>
<dbReference type="InterPro" id="IPR000515">
    <property type="entry name" value="MetI-like"/>
</dbReference>
<evidence type="ECO:0000256" key="4">
    <source>
        <dbReference type="ARBA" id="ARBA00022692"/>
    </source>
</evidence>
<evidence type="ECO:0000256" key="1">
    <source>
        <dbReference type="ARBA" id="ARBA00004651"/>
    </source>
</evidence>
<dbReference type="PROSITE" id="PS50928">
    <property type="entry name" value="ABC_TM1"/>
    <property type="match status" value="1"/>
</dbReference>